<dbReference type="EMBL" id="JANURM010000005">
    <property type="protein sequence ID" value="MDL0088877.1"/>
    <property type="molecule type" value="Genomic_DNA"/>
</dbReference>
<comment type="caution">
    <text evidence="8">The sequence shown here is derived from an EMBL/GenBank/DDBJ whole genome shotgun (WGS) entry which is preliminary data.</text>
</comment>
<evidence type="ECO:0000256" key="5">
    <source>
        <dbReference type="ARBA" id="ARBA00023136"/>
    </source>
</evidence>
<accession>A0ABT7HQ78</accession>
<keyword evidence="2 7" id="KW-0813">Transport</keyword>
<dbReference type="InterPro" id="IPR010917">
    <property type="entry name" value="TonB_rcpt_CS"/>
</dbReference>
<keyword evidence="5 7" id="KW-0472">Membrane</keyword>
<dbReference type="InterPro" id="IPR039426">
    <property type="entry name" value="TonB-dep_rcpt-like"/>
</dbReference>
<evidence type="ECO:0000256" key="6">
    <source>
        <dbReference type="ARBA" id="ARBA00023237"/>
    </source>
</evidence>
<reference evidence="8" key="1">
    <citation type="submission" date="2022-08" db="EMBL/GenBank/DDBJ databases">
        <authorList>
            <person name="Wang H."/>
        </authorList>
    </citation>
    <scope>NUCLEOTIDE SEQUENCE</scope>
    <source>
        <strain evidence="8">PS10</strain>
    </source>
</reference>
<evidence type="ECO:0000256" key="7">
    <source>
        <dbReference type="PROSITE-ProRule" id="PRU01360"/>
    </source>
</evidence>
<name>A0ABT7HQ78_9BACT</name>
<evidence type="ECO:0000256" key="2">
    <source>
        <dbReference type="ARBA" id="ARBA00022448"/>
    </source>
</evidence>
<proteinExistence type="inferred from homology"/>
<evidence type="ECO:0000313" key="9">
    <source>
        <dbReference type="Proteomes" id="UP001173801"/>
    </source>
</evidence>
<keyword evidence="6 7" id="KW-0998">Cell outer membrane</keyword>
<evidence type="ECO:0000313" key="8">
    <source>
        <dbReference type="EMBL" id="MDL0088877.1"/>
    </source>
</evidence>
<keyword evidence="4 7" id="KW-0812">Transmembrane</keyword>
<dbReference type="PROSITE" id="PS01156">
    <property type="entry name" value="TONB_DEPENDENT_REC_2"/>
    <property type="match status" value="1"/>
</dbReference>
<keyword evidence="9" id="KW-1185">Reference proteome</keyword>
<evidence type="ECO:0000256" key="3">
    <source>
        <dbReference type="ARBA" id="ARBA00022452"/>
    </source>
</evidence>
<dbReference type="InterPro" id="IPR036942">
    <property type="entry name" value="Beta-barrel_TonB_sf"/>
</dbReference>
<dbReference type="SUPFAM" id="SSF56935">
    <property type="entry name" value="Porins"/>
    <property type="match status" value="1"/>
</dbReference>
<evidence type="ECO:0000256" key="1">
    <source>
        <dbReference type="ARBA" id="ARBA00004571"/>
    </source>
</evidence>
<protein>
    <submittedName>
        <fullName evidence="8">TonB-dependent receptor</fullName>
    </submittedName>
</protein>
<comment type="similarity">
    <text evidence="7">Belongs to the TonB-dependent receptor family.</text>
</comment>
<dbReference type="PROSITE" id="PS52016">
    <property type="entry name" value="TONB_DEPENDENT_REC_3"/>
    <property type="match status" value="1"/>
</dbReference>
<keyword evidence="8" id="KW-0675">Receptor</keyword>
<sequence>MPGFARLDMSGGYNFNKNTQITLAVNNVLNKRYWRSSARAGDERSFMLNLHYNF</sequence>
<evidence type="ECO:0000256" key="4">
    <source>
        <dbReference type="ARBA" id="ARBA00022692"/>
    </source>
</evidence>
<organism evidence="8 9">
    <name type="scientific">Campylobacter gastrosuis</name>
    <dbReference type="NCBI Taxonomy" id="2974576"/>
    <lineage>
        <taxon>Bacteria</taxon>
        <taxon>Pseudomonadati</taxon>
        <taxon>Campylobacterota</taxon>
        <taxon>Epsilonproteobacteria</taxon>
        <taxon>Campylobacterales</taxon>
        <taxon>Campylobacteraceae</taxon>
        <taxon>Campylobacter</taxon>
    </lineage>
</organism>
<dbReference type="Gene3D" id="2.40.170.20">
    <property type="entry name" value="TonB-dependent receptor, beta-barrel domain"/>
    <property type="match status" value="1"/>
</dbReference>
<keyword evidence="3 7" id="KW-1134">Transmembrane beta strand</keyword>
<gene>
    <name evidence="8" type="ORF">NYG85_05760</name>
</gene>
<reference evidence="8" key="2">
    <citation type="journal article" date="2023" name="Microorganisms">
        <title>Isolation and Genomic Characteristics of Cat-Borne Campylobacter felis sp. nov. and Sheep-Borne Campylobacter ovis sp. nov.</title>
        <authorList>
            <person name="Wang H."/>
            <person name="Li Y."/>
            <person name="Gu Y."/>
            <person name="Zhou G."/>
            <person name="Chen X."/>
            <person name="Zhang X."/>
            <person name="Shao Z."/>
            <person name="Zhang J."/>
            <person name="Zhang M."/>
        </authorList>
    </citation>
    <scope>NUCLEOTIDE SEQUENCE</scope>
    <source>
        <strain evidence="8">PS10</strain>
    </source>
</reference>
<comment type="subcellular location">
    <subcellularLocation>
        <location evidence="1 7">Cell outer membrane</location>
        <topology evidence="1 7">Multi-pass membrane protein</topology>
    </subcellularLocation>
</comment>
<dbReference type="Proteomes" id="UP001173801">
    <property type="component" value="Unassembled WGS sequence"/>
</dbReference>